<evidence type="ECO:0000313" key="1">
    <source>
        <dbReference type="EMBL" id="CAF5091600.1"/>
    </source>
</evidence>
<accession>A0A822FI33</accession>
<feature type="non-terminal residue" evidence="2">
    <location>
        <position position="62"/>
    </location>
</feature>
<comment type="caution">
    <text evidence="2">The sequence shown here is derived from an EMBL/GenBank/DDBJ whole genome shotgun (WGS) entry which is preliminary data.</text>
</comment>
<dbReference type="Gene3D" id="3.40.50.1820">
    <property type="entry name" value="alpha/beta hydrolase"/>
    <property type="match status" value="1"/>
</dbReference>
<gene>
    <name evidence="1" type="ORF">QYT958_LOCUS44367</name>
    <name evidence="2" type="ORF">QYT958_LOCUS46049</name>
</gene>
<protein>
    <submittedName>
        <fullName evidence="2">Uncharacterized protein</fullName>
    </submittedName>
</protein>
<evidence type="ECO:0000313" key="2">
    <source>
        <dbReference type="EMBL" id="CAF5120935.1"/>
    </source>
</evidence>
<evidence type="ECO:0000313" key="3">
    <source>
        <dbReference type="Proteomes" id="UP000663848"/>
    </source>
</evidence>
<dbReference type="EMBL" id="CAJOBR010080007">
    <property type="protein sequence ID" value="CAF5120935.1"/>
    <property type="molecule type" value="Genomic_DNA"/>
</dbReference>
<sequence length="62" mass="6880">ATGNVGLRTQQGIIYGRQTQNSIEYLGIQYAKVVRWKPPMDLASKMFPNFSLQATSFGPCCP</sequence>
<feature type="non-terminal residue" evidence="2">
    <location>
        <position position="1"/>
    </location>
</feature>
<proteinExistence type="predicted"/>
<organism evidence="2 3">
    <name type="scientific">Rotaria socialis</name>
    <dbReference type="NCBI Taxonomy" id="392032"/>
    <lineage>
        <taxon>Eukaryota</taxon>
        <taxon>Metazoa</taxon>
        <taxon>Spiralia</taxon>
        <taxon>Gnathifera</taxon>
        <taxon>Rotifera</taxon>
        <taxon>Eurotatoria</taxon>
        <taxon>Bdelloidea</taxon>
        <taxon>Philodinida</taxon>
        <taxon>Philodinidae</taxon>
        <taxon>Rotaria</taxon>
    </lineage>
</organism>
<name>A0A822FI33_9BILA</name>
<dbReference type="SUPFAM" id="SSF53474">
    <property type="entry name" value="alpha/beta-Hydrolases"/>
    <property type="match status" value="1"/>
</dbReference>
<dbReference type="EMBL" id="CAJOBR010068304">
    <property type="protein sequence ID" value="CAF5091600.1"/>
    <property type="molecule type" value="Genomic_DNA"/>
</dbReference>
<reference evidence="2" key="1">
    <citation type="submission" date="2021-02" db="EMBL/GenBank/DDBJ databases">
        <authorList>
            <person name="Nowell W R."/>
        </authorList>
    </citation>
    <scope>NUCLEOTIDE SEQUENCE</scope>
</reference>
<dbReference type="AlphaFoldDB" id="A0A822FI33"/>
<dbReference type="InterPro" id="IPR029058">
    <property type="entry name" value="AB_hydrolase_fold"/>
</dbReference>
<dbReference type="Proteomes" id="UP000663848">
    <property type="component" value="Unassembled WGS sequence"/>
</dbReference>